<reference evidence="2" key="1">
    <citation type="submission" date="2014-09" db="EMBL/GenBank/DDBJ databases">
        <authorList>
            <person name="Sharma Rahul"/>
            <person name="Thines Marco"/>
        </authorList>
    </citation>
    <scope>NUCLEOTIDE SEQUENCE [LARGE SCALE GENOMIC DNA]</scope>
</reference>
<protein>
    <submittedName>
        <fullName evidence="1">Uncharacterized protein</fullName>
    </submittedName>
</protein>
<dbReference type="AlphaFoldDB" id="A0A0P1AS69"/>
<evidence type="ECO:0000313" key="2">
    <source>
        <dbReference type="Proteomes" id="UP000054928"/>
    </source>
</evidence>
<organism evidence="1 2">
    <name type="scientific">Plasmopara halstedii</name>
    <name type="common">Downy mildew of sunflower</name>
    <dbReference type="NCBI Taxonomy" id="4781"/>
    <lineage>
        <taxon>Eukaryota</taxon>
        <taxon>Sar</taxon>
        <taxon>Stramenopiles</taxon>
        <taxon>Oomycota</taxon>
        <taxon>Peronosporomycetes</taxon>
        <taxon>Peronosporales</taxon>
        <taxon>Peronosporaceae</taxon>
        <taxon>Plasmopara</taxon>
    </lineage>
</organism>
<dbReference type="RefSeq" id="XP_036263275.1">
    <property type="nucleotide sequence ID" value="XM_036407586.1"/>
</dbReference>
<evidence type="ECO:0000313" key="1">
    <source>
        <dbReference type="EMBL" id="CEG43916.1"/>
    </source>
</evidence>
<dbReference type="EMBL" id="CCYD01000810">
    <property type="protein sequence ID" value="CEG43916.1"/>
    <property type="molecule type" value="Genomic_DNA"/>
</dbReference>
<dbReference type="Proteomes" id="UP000054928">
    <property type="component" value="Unassembled WGS sequence"/>
</dbReference>
<sequence>MLYRYLRGNSGHSYLKLATHTRSKEMTDIDTEHSCALLIACKGWLYWEQLSTEAISRGLPLRNAYSQHVLASALTY</sequence>
<proteinExistence type="predicted"/>
<keyword evidence="2" id="KW-1185">Reference proteome</keyword>
<dbReference type="GeneID" id="59052700"/>
<accession>A0A0P1AS69</accession>
<name>A0A0P1AS69_PLAHL</name>